<reference evidence="5 6" key="1">
    <citation type="submission" date="2017-02" db="EMBL/GenBank/DDBJ databases">
        <authorList>
            <person name="Peterson S.W."/>
        </authorList>
    </citation>
    <scope>NUCLEOTIDE SEQUENCE [LARGE SCALE GENOMIC DNA]</scope>
    <source>
        <strain evidence="5 6">LSP_Lj1</strain>
    </source>
</reference>
<dbReference type="InterPro" id="IPR050188">
    <property type="entry name" value="RluA_PseudoU_synthase"/>
</dbReference>
<dbReference type="AlphaFoldDB" id="A0A1R4J2U2"/>
<evidence type="ECO:0000259" key="4">
    <source>
        <dbReference type="Pfam" id="PF00849"/>
    </source>
</evidence>
<dbReference type="STRING" id="1255658.FM114_05010"/>
<dbReference type="InterPro" id="IPR020103">
    <property type="entry name" value="PsdUridine_synth_cat_dom_sf"/>
</dbReference>
<gene>
    <name evidence="5" type="ORF">FM114_05010</name>
</gene>
<dbReference type="PANTHER" id="PTHR21600">
    <property type="entry name" value="MITOCHONDRIAL RNA PSEUDOURIDINE SYNTHASE"/>
    <property type="match status" value="1"/>
</dbReference>
<dbReference type="InterPro" id="IPR006145">
    <property type="entry name" value="PsdUridine_synth_RsuA/RluA"/>
</dbReference>
<dbReference type="PANTHER" id="PTHR21600:SF84">
    <property type="entry name" value="PSEUDOURIDINE SYNTHASE RSUA_RLUA-LIKE DOMAIN-CONTAINING PROTEIN"/>
    <property type="match status" value="1"/>
</dbReference>
<dbReference type="GO" id="GO:0000455">
    <property type="term" value="P:enzyme-directed rRNA pseudouridine synthesis"/>
    <property type="evidence" value="ECO:0007669"/>
    <property type="project" value="TreeGrafter"/>
</dbReference>
<evidence type="ECO:0000256" key="2">
    <source>
        <dbReference type="ARBA" id="ARBA00031870"/>
    </source>
</evidence>
<evidence type="ECO:0000313" key="6">
    <source>
        <dbReference type="Proteomes" id="UP000188342"/>
    </source>
</evidence>
<dbReference type="Gene3D" id="3.30.2350.10">
    <property type="entry name" value="Pseudouridine synthase"/>
    <property type="match status" value="1"/>
</dbReference>
<dbReference type="GO" id="GO:0009982">
    <property type="term" value="F:pseudouridine synthase activity"/>
    <property type="evidence" value="ECO:0007669"/>
    <property type="project" value="InterPro"/>
</dbReference>
<organism evidence="5 6">
    <name type="scientific">Luteococcus japonicus LSP_Lj1</name>
    <dbReference type="NCBI Taxonomy" id="1255658"/>
    <lineage>
        <taxon>Bacteria</taxon>
        <taxon>Bacillati</taxon>
        <taxon>Actinomycetota</taxon>
        <taxon>Actinomycetes</taxon>
        <taxon>Propionibacteriales</taxon>
        <taxon>Propionibacteriaceae</taxon>
        <taxon>Luteococcus</taxon>
    </lineage>
</organism>
<evidence type="ECO:0000256" key="3">
    <source>
        <dbReference type="ARBA" id="ARBA00033164"/>
    </source>
</evidence>
<sequence>MGTPREENWATMRDFLVWKIPRLTPERIDEMFAEERFVDEKGTVLPLDAPYKHHSFIFFHRDLPDETEPPGELLVLHRDERLVVLDKPHFTSTIPRGQHIIHSAVVRARRELDLPDLSPAHRLDRATAGILLCTTRREHRRAYQMMFEQRVPQKTYEAIGRLRPELDFPLDLSSHMTKTRGVMQAEEVSGRDPNAHTRIELLDRAEHPVHGPIGRYLVKPTTGKTHQIRLHMSSAGIPIVNDPFYPEVLDRSLDDFTLPLQLLAKELRFVDPVDGSERVFTSARTLSVWDEAR</sequence>
<protein>
    <recommendedName>
        <fullName evidence="2">RNA pseudouridylate synthase</fullName>
    </recommendedName>
    <alternativeName>
        <fullName evidence="3">RNA-uridine isomerase</fullName>
    </alternativeName>
</protein>
<dbReference type="PROSITE" id="PS01129">
    <property type="entry name" value="PSI_RLU"/>
    <property type="match status" value="1"/>
</dbReference>
<evidence type="ECO:0000256" key="1">
    <source>
        <dbReference type="ARBA" id="ARBA00000073"/>
    </source>
</evidence>
<dbReference type="Pfam" id="PF00849">
    <property type="entry name" value="PseudoU_synth_2"/>
    <property type="match status" value="1"/>
</dbReference>
<proteinExistence type="predicted"/>
<name>A0A1R4J2U2_9ACTN</name>
<dbReference type="EMBL" id="FUKQ01000018">
    <property type="protein sequence ID" value="SJN25993.1"/>
    <property type="molecule type" value="Genomic_DNA"/>
</dbReference>
<accession>A0A1R4J2U2</accession>
<dbReference type="GO" id="GO:0140098">
    <property type="term" value="F:catalytic activity, acting on RNA"/>
    <property type="evidence" value="ECO:0007669"/>
    <property type="project" value="UniProtKB-ARBA"/>
</dbReference>
<keyword evidence="6" id="KW-1185">Reference proteome</keyword>
<dbReference type="InterPro" id="IPR006224">
    <property type="entry name" value="PsdUridine_synth_RluA-like_CS"/>
</dbReference>
<evidence type="ECO:0000313" key="5">
    <source>
        <dbReference type="EMBL" id="SJN25993.1"/>
    </source>
</evidence>
<dbReference type="GO" id="GO:0003723">
    <property type="term" value="F:RNA binding"/>
    <property type="evidence" value="ECO:0007669"/>
    <property type="project" value="InterPro"/>
</dbReference>
<feature type="domain" description="Pseudouridine synthase RsuA/RluA-like" evidence="4">
    <location>
        <begin position="82"/>
        <end position="234"/>
    </location>
</feature>
<dbReference type="Proteomes" id="UP000188342">
    <property type="component" value="Unassembled WGS sequence"/>
</dbReference>
<comment type="catalytic activity">
    <reaction evidence="1">
        <text>a uridine in RNA = a pseudouridine in RNA</text>
        <dbReference type="Rhea" id="RHEA:48348"/>
        <dbReference type="Rhea" id="RHEA-COMP:12068"/>
        <dbReference type="Rhea" id="RHEA-COMP:12069"/>
        <dbReference type="ChEBI" id="CHEBI:65314"/>
        <dbReference type="ChEBI" id="CHEBI:65315"/>
    </reaction>
</comment>
<dbReference type="SUPFAM" id="SSF55120">
    <property type="entry name" value="Pseudouridine synthase"/>
    <property type="match status" value="1"/>
</dbReference>